<dbReference type="EMBL" id="BMNN01000006">
    <property type="protein sequence ID" value="GGJ06664.1"/>
    <property type="molecule type" value="Genomic_DNA"/>
</dbReference>
<accession>A0ABQ2CRT2</accession>
<keyword evidence="1" id="KW-0732">Signal</keyword>
<evidence type="ECO:0000313" key="2">
    <source>
        <dbReference type="EMBL" id="GGJ06664.1"/>
    </source>
</evidence>
<evidence type="ECO:0000313" key="3">
    <source>
        <dbReference type="Proteomes" id="UP000633263"/>
    </source>
</evidence>
<reference evidence="3" key="1">
    <citation type="journal article" date="2019" name="Int. J. Syst. Evol. Microbiol.">
        <title>The Global Catalogue of Microorganisms (GCM) 10K type strain sequencing project: providing services to taxonomists for standard genome sequencing and annotation.</title>
        <authorList>
            <consortium name="The Broad Institute Genomics Platform"/>
            <consortium name="The Broad Institute Genome Sequencing Center for Infectious Disease"/>
            <person name="Wu L."/>
            <person name="Ma J."/>
        </authorList>
    </citation>
    <scope>NUCLEOTIDE SEQUENCE [LARGE SCALE GENOMIC DNA]</scope>
    <source>
        <strain evidence="3">JCM 11590</strain>
    </source>
</reference>
<evidence type="ECO:0000256" key="1">
    <source>
        <dbReference type="SAM" id="SignalP"/>
    </source>
</evidence>
<feature type="signal peptide" evidence="1">
    <location>
        <begin position="1"/>
        <end position="17"/>
    </location>
</feature>
<sequence>MRLIFIALLGLCLAACAQPRPQYDLQRTEATVRVHIVERIPGRPNLYGLSSCREGDCDVWIRRSVYPKCLVHELRHAFEGNFHPMGPSTEDCL</sequence>
<name>A0ABQ2CRT2_9GAMM</name>
<comment type="caution">
    <text evidence="2">The sequence shown here is derived from an EMBL/GenBank/DDBJ whole genome shotgun (WGS) entry which is preliminary data.</text>
</comment>
<proteinExistence type="predicted"/>
<organism evidence="2 3">
    <name type="scientific">Halopseudomonas pertucinogena</name>
    <dbReference type="NCBI Taxonomy" id="86175"/>
    <lineage>
        <taxon>Bacteria</taxon>
        <taxon>Pseudomonadati</taxon>
        <taxon>Pseudomonadota</taxon>
        <taxon>Gammaproteobacteria</taxon>
        <taxon>Pseudomonadales</taxon>
        <taxon>Pseudomonadaceae</taxon>
        <taxon>Halopseudomonas</taxon>
    </lineage>
</organism>
<keyword evidence="3" id="KW-1185">Reference proteome</keyword>
<evidence type="ECO:0008006" key="4">
    <source>
        <dbReference type="Google" id="ProtNLM"/>
    </source>
</evidence>
<protein>
    <recommendedName>
        <fullName evidence="4">Lipoprotein</fullName>
    </recommendedName>
</protein>
<feature type="chain" id="PRO_5047519261" description="Lipoprotein" evidence="1">
    <location>
        <begin position="18"/>
        <end position="93"/>
    </location>
</feature>
<dbReference type="Proteomes" id="UP000633263">
    <property type="component" value="Unassembled WGS sequence"/>
</dbReference>
<gene>
    <name evidence="2" type="ORF">GCM10009083_24570</name>
</gene>